<evidence type="ECO:0000256" key="6">
    <source>
        <dbReference type="SAM" id="Phobius"/>
    </source>
</evidence>
<dbReference type="EMBL" id="KE123938">
    <property type="protein sequence ID" value="EPB89224.1"/>
    <property type="molecule type" value="Genomic_DNA"/>
</dbReference>
<feature type="region of interest" description="Disordered" evidence="5">
    <location>
        <begin position="38"/>
        <end position="77"/>
    </location>
</feature>
<keyword evidence="9" id="KW-1185">Reference proteome</keyword>
<dbReference type="FunCoup" id="S2JH63">
    <property type="interactions" value="324"/>
</dbReference>
<feature type="compositionally biased region" description="Basic and acidic residues" evidence="5">
    <location>
        <begin position="91"/>
        <end position="111"/>
    </location>
</feature>
<dbReference type="Proteomes" id="UP000014254">
    <property type="component" value="Unassembled WGS sequence"/>
</dbReference>
<dbReference type="GO" id="GO:0005385">
    <property type="term" value="F:zinc ion transmembrane transporter activity"/>
    <property type="evidence" value="ECO:0007669"/>
    <property type="project" value="TreeGrafter"/>
</dbReference>
<gene>
    <name evidence="8" type="ORF">HMPREF1544_03964</name>
</gene>
<feature type="chain" id="PRO_5004509173" description="Solute carrier family 39 (Zinc transporter), member 1/2/3" evidence="7">
    <location>
        <begin position="28"/>
        <end position="478"/>
    </location>
</feature>
<feature type="transmembrane region" description="Helical" evidence="6">
    <location>
        <begin position="327"/>
        <end position="346"/>
    </location>
</feature>
<evidence type="ECO:0000256" key="1">
    <source>
        <dbReference type="ARBA" id="ARBA00004141"/>
    </source>
</evidence>
<feature type="transmembrane region" description="Helical" evidence="6">
    <location>
        <begin position="207"/>
        <end position="230"/>
    </location>
</feature>
<feature type="compositionally biased region" description="Polar residues" evidence="5">
    <location>
        <begin position="45"/>
        <end position="59"/>
    </location>
</feature>
<feature type="compositionally biased region" description="Basic and acidic residues" evidence="5">
    <location>
        <begin position="65"/>
        <end position="77"/>
    </location>
</feature>
<keyword evidence="2 6" id="KW-0812">Transmembrane</keyword>
<feature type="signal peptide" evidence="7">
    <location>
        <begin position="1"/>
        <end position="27"/>
    </location>
</feature>
<dbReference type="InterPro" id="IPR003689">
    <property type="entry name" value="ZIP"/>
</dbReference>
<feature type="region of interest" description="Disordered" evidence="5">
    <location>
        <begin position="91"/>
        <end position="113"/>
    </location>
</feature>
<feature type="transmembrane region" description="Helical" evidence="6">
    <location>
        <begin position="458"/>
        <end position="477"/>
    </location>
</feature>
<dbReference type="STRING" id="1220926.S2JH63"/>
<evidence type="ECO:0008006" key="10">
    <source>
        <dbReference type="Google" id="ProtNLM"/>
    </source>
</evidence>
<evidence type="ECO:0000256" key="2">
    <source>
        <dbReference type="ARBA" id="ARBA00022692"/>
    </source>
</evidence>
<sequence length="478" mass="51095">MASKSFLTRSSLLLLFIAIFLVASIHAQLHVHEDGTVHDHADGASNHTHTEPTGTSVSVGATEASDNHDHDHDHDHAHEEGEVAHDHAAEVAGEAAHDHSAEGAAADEHAGHSHGISCDMEPIENYNMPLRIGSVFIIMVTSAVGIFAPIILYRISPYKEGSVRDWALTAGKFFGTGVIIATAFIHMLPEALEHFDSECLAEGWHSFHAFGGLFCMIASFALQIIELAAISNLDAIAQKNADAANAAAIAASAGAGYSAANTIKNGNAEEYADGKMNEKSLVDPSSNISHVERSHHEHNHTGINEDGHVHSAGFLEHEQSIRNIGTFILELGIVMHSIIIGITLGVTESTAFQTLLIALVFHQFFEGIALGTRINDLQCKTWTKPILMGLLFICMTPIGVGIGIGIRSSINPPAVILAQAILDSLSAGILLYNAYVSLMSIEINHNVGFRKSSLGRKVFCFLCMYVGAALMSVLGAWA</sequence>
<dbReference type="Pfam" id="PF02535">
    <property type="entry name" value="Zip"/>
    <property type="match status" value="1"/>
</dbReference>
<dbReference type="PANTHER" id="PTHR11040:SF44">
    <property type="entry name" value="PROTEIN ZNTC-RELATED"/>
    <property type="match status" value="1"/>
</dbReference>
<name>S2JH63_MUCC1</name>
<feature type="transmembrane region" description="Helical" evidence="6">
    <location>
        <begin position="132"/>
        <end position="153"/>
    </location>
</feature>
<feature type="transmembrane region" description="Helical" evidence="6">
    <location>
        <begin position="386"/>
        <end position="410"/>
    </location>
</feature>
<protein>
    <recommendedName>
        <fullName evidence="10">Solute carrier family 39 (Zinc transporter), member 1/2/3</fullName>
    </recommendedName>
</protein>
<dbReference type="eggNOG" id="KOG1558">
    <property type="taxonomic scope" value="Eukaryota"/>
</dbReference>
<accession>S2JH63</accession>
<evidence type="ECO:0000256" key="3">
    <source>
        <dbReference type="ARBA" id="ARBA00022989"/>
    </source>
</evidence>
<keyword evidence="7" id="KW-0732">Signal</keyword>
<dbReference type="InParanoid" id="S2JH63"/>
<feature type="transmembrane region" description="Helical" evidence="6">
    <location>
        <begin position="165"/>
        <end position="187"/>
    </location>
</feature>
<evidence type="ECO:0000256" key="5">
    <source>
        <dbReference type="SAM" id="MobiDB-lite"/>
    </source>
</evidence>
<organism evidence="8 9">
    <name type="scientific">Mucor circinelloides f. circinelloides (strain 1006PhL)</name>
    <name type="common">Mucormycosis agent</name>
    <name type="synonym">Calyptromyces circinelloides</name>
    <dbReference type="NCBI Taxonomy" id="1220926"/>
    <lineage>
        <taxon>Eukaryota</taxon>
        <taxon>Fungi</taxon>
        <taxon>Fungi incertae sedis</taxon>
        <taxon>Mucoromycota</taxon>
        <taxon>Mucoromycotina</taxon>
        <taxon>Mucoromycetes</taxon>
        <taxon>Mucorales</taxon>
        <taxon>Mucorineae</taxon>
        <taxon>Mucoraceae</taxon>
        <taxon>Mucor</taxon>
    </lineage>
</organism>
<feature type="transmembrane region" description="Helical" evidence="6">
    <location>
        <begin position="416"/>
        <end position="438"/>
    </location>
</feature>
<proteinExistence type="predicted"/>
<evidence type="ECO:0000256" key="7">
    <source>
        <dbReference type="SAM" id="SignalP"/>
    </source>
</evidence>
<dbReference type="GO" id="GO:0005886">
    <property type="term" value="C:plasma membrane"/>
    <property type="evidence" value="ECO:0007669"/>
    <property type="project" value="TreeGrafter"/>
</dbReference>
<evidence type="ECO:0000313" key="9">
    <source>
        <dbReference type="Proteomes" id="UP000014254"/>
    </source>
</evidence>
<evidence type="ECO:0000313" key="8">
    <source>
        <dbReference type="EMBL" id="EPB89224.1"/>
    </source>
</evidence>
<reference evidence="9" key="1">
    <citation type="submission" date="2013-05" db="EMBL/GenBank/DDBJ databases">
        <title>The Genome sequence of Mucor circinelloides f. circinelloides 1006PhL.</title>
        <authorList>
            <consortium name="The Broad Institute Genomics Platform"/>
            <person name="Cuomo C."/>
            <person name="Earl A."/>
            <person name="Findley K."/>
            <person name="Lee S.C."/>
            <person name="Walker B."/>
            <person name="Young S."/>
            <person name="Zeng Q."/>
            <person name="Gargeya S."/>
            <person name="Fitzgerald M."/>
            <person name="Haas B."/>
            <person name="Abouelleil A."/>
            <person name="Allen A.W."/>
            <person name="Alvarado L."/>
            <person name="Arachchi H.M."/>
            <person name="Berlin A.M."/>
            <person name="Chapman S.B."/>
            <person name="Gainer-Dewar J."/>
            <person name="Goldberg J."/>
            <person name="Griggs A."/>
            <person name="Gujja S."/>
            <person name="Hansen M."/>
            <person name="Howarth C."/>
            <person name="Imamovic A."/>
            <person name="Ireland A."/>
            <person name="Larimer J."/>
            <person name="McCowan C."/>
            <person name="Murphy C."/>
            <person name="Pearson M."/>
            <person name="Poon T.W."/>
            <person name="Priest M."/>
            <person name="Roberts A."/>
            <person name="Saif S."/>
            <person name="Shea T."/>
            <person name="Sisk P."/>
            <person name="Sykes S."/>
            <person name="Wortman J."/>
            <person name="Nusbaum C."/>
            <person name="Birren B."/>
        </authorList>
    </citation>
    <scope>NUCLEOTIDE SEQUENCE [LARGE SCALE GENOMIC DNA]</scope>
    <source>
        <strain evidence="9">1006PhL</strain>
    </source>
</reference>
<feature type="transmembrane region" description="Helical" evidence="6">
    <location>
        <begin position="352"/>
        <end position="374"/>
    </location>
</feature>
<keyword evidence="4 6" id="KW-0472">Membrane</keyword>
<comment type="subcellular location">
    <subcellularLocation>
        <location evidence="1">Membrane</location>
        <topology evidence="1">Multi-pass membrane protein</topology>
    </subcellularLocation>
</comment>
<dbReference type="PANTHER" id="PTHR11040">
    <property type="entry name" value="ZINC/IRON TRANSPORTER"/>
    <property type="match status" value="1"/>
</dbReference>
<dbReference type="VEuPathDB" id="FungiDB:HMPREF1544_03964"/>
<evidence type="ECO:0000256" key="4">
    <source>
        <dbReference type="ARBA" id="ARBA00023136"/>
    </source>
</evidence>
<keyword evidence="3 6" id="KW-1133">Transmembrane helix</keyword>
<dbReference type="OMA" id="VHGGHTH"/>
<dbReference type="OrthoDB" id="448280at2759"/>
<dbReference type="AlphaFoldDB" id="S2JH63"/>